<protein>
    <submittedName>
        <fullName evidence="9">Beta-site APP-cleaving enzyme 1</fullName>
    </submittedName>
</protein>
<dbReference type="InterPro" id="IPR021109">
    <property type="entry name" value="Peptidase_aspartic_dom_sf"/>
</dbReference>
<keyword evidence="4 7" id="KW-0064">Aspartyl protease</keyword>
<evidence type="ECO:0000256" key="7">
    <source>
        <dbReference type="RuleBase" id="RU000454"/>
    </source>
</evidence>
<evidence type="ECO:0000256" key="1">
    <source>
        <dbReference type="ARBA" id="ARBA00007447"/>
    </source>
</evidence>
<dbReference type="EMBL" id="JXXN02000893">
    <property type="protein sequence ID" value="THD26030.1"/>
    <property type="molecule type" value="Genomic_DNA"/>
</dbReference>
<evidence type="ECO:0000256" key="4">
    <source>
        <dbReference type="ARBA" id="ARBA00022750"/>
    </source>
</evidence>
<keyword evidence="2 7" id="KW-0645">Protease</keyword>
<dbReference type="PROSITE" id="PS00141">
    <property type="entry name" value="ASP_PROTEASE"/>
    <property type="match status" value="1"/>
</dbReference>
<dbReference type="Gene3D" id="2.40.70.10">
    <property type="entry name" value="Acid Proteases"/>
    <property type="match status" value="2"/>
</dbReference>
<keyword evidence="3" id="KW-0732">Signal</keyword>
<dbReference type="SUPFAM" id="SSF50630">
    <property type="entry name" value="Acid proteases"/>
    <property type="match status" value="1"/>
</dbReference>
<comment type="caution">
    <text evidence="9">The sequence shown here is derived from an EMBL/GenBank/DDBJ whole genome shotgun (WGS) entry which is preliminary data.</text>
</comment>
<keyword evidence="5 7" id="KW-0378">Hydrolase</keyword>
<sequence>MNEFAFIVSVNFIILNFFTPVWSRGIPLTSGSLLVLKNSDSIATEDGIENYVCYFTGLPGRGYFFAVDLGTPTQQINLLADTGSSDLAVASRRMDNVDHWFQASQSSSLSCSEYIQYVQYQQGSWTGRICTENMHIALLNHEDAAKNNESDQKHVAFRVQLALIDQSQNFFLPHKRPSWFGIAGLAFTSLSRDIIPKGQHRTNTHGMTGFATGWERMWLHFRRSSRNHLGMLESLFKQAKLANVFTLVLCGMTQASNSYSTCDYISELSPTSIPLQQMSGKMIFATKTANRKTPEPLTQLYTPILRPWYYEVVLTDVLLEDQSVVSHCKQLNFDKTIVDSGTTNIHLPLHIYARLVKIMIQFVMRQDGSRQWMELNDTNDFWLGNSTLCLDAQGATVGGLNGMPYVLFPFIELQMVSSVYADNFVISVTLSPQQYLRYLGRSTPGERWPGRDCFAFGIQPSRLGTILGSTFLEGFEVEFDRENMQVRGFFDTHFSTQLSFLLNVVP</sequence>
<dbReference type="InterPro" id="IPR033121">
    <property type="entry name" value="PEPTIDASE_A1"/>
</dbReference>
<evidence type="ECO:0000256" key="3">
    <source>
        <dbReference type="ARBA" id="ARBA00022729"/>
    </source>
</evidence>
<evidence type="ECO:0000259" key="8">
    <source>
        <dbReference type="PROSITE" id="PS51767"/>
    </source>
</evidence>
<dbReference type="PRINTS" id="PR00792">
    <property type="entry name" value="PEPSIN"/>
</dbReference>
<dbReference type="Pfam" id="PF00026">
    <property type="entry name" value="Asp"/>
    <property type="match status" value="1"/>
</dbReference>
<dbReference type="GO" id="GO:0006508">
    <property type="term" value="P:proteolysis"/>
    <property type="evidence" value="ECO:0007669"/>
    <property type="project" value="UniProtKB-KW"/>
</dbReference>
<dbReference type="PANTHER" id="PTHR47965:SF12">
    <property type="entry name" value="ASPARTIC PROTEINASE 3-RELATED"/>
    <property type="match status" value="1"/>
</dbReference>
<proteinExistence type="inferred from homology"/>
<evidence type="ECO:0000313" key="9">
    <source>
        <dbReference type="EMBL" id="THD26030.1"/>
    </source>
</evidence>
<dbReference type="AlphaFoldDB" id="A0A4E0S2I7"/>
<dbReference type="InterPro" id="IPR001969">
    <property type="entry name" value="Aspartic_peptidase_AS"/>
</dbReference>
<name>A0A4E0S2I7_FASHE</name>
<keyword evidence="10" id="KW-1185">Reference proteome</keyword>
<comment type="similarity">
    <text evidence="1 7">Belongs to the peptidase A1 family.</text>
</comment>
<evidence type="ECO:0000256" key="6">
    <source>
        <dbReference type="ARBA" id="ARBA00023145"/>
    </source>
</evidence>
<dbReference type="Proteomes" id="UP000230066">
    <property type="component" value="Unassembled WGS sequence"/>
</dbReference>
<accession>A0A4E0S2I7</accession>
<dbReference type="PROSITE" id="PS51767">
    <property type="entry name" value="PEPTIDASE_A1"/>
    <property type="match status" value="1"/>
</dbReference>
<evidence type="ECO:0000256" key="5">
    <source>
        <dbReference type="ARBA" id="ARBA00022801"/>
    </source>
</evidence>
<organism evidence="9 10">
    <name type="scientific">Fasciola hepatica</name>
    <name type="common">Liver fluke</name>
    <dbReference type="NCBI Taxonomy" id="6192"/>
    <lineage>
        <taxon>Eukaryota</taxon>
        <taxon>Metazoa</taxon>
        <taxon>Spiralia</taxon>
        <taxon>Lophotrochozoa</taxon>
        <taxon>Platyhelminthes</taxon>
        <taxon>Trematoda</taxon>
        <taxon>Digenea</taxon>
        <taxon>Plagiorchiida</taxon>
        <taxon>Echinostomata</taxon>
        <taxon>Echinostomatoidea</taxon>
        <taxon>Fasciolidae</taxon>
        <taxon>Fasciola</taxon>
    </lineage>
</organism>
<reference evidence="9" key="1">
    <citation type="submission" date="2019-03" db="EMBL/GenBank/DDBJ databases">
        <title>Improved annotation for the trematode Fasciola hepatica.</title>
        <authorList>
            <person name="Choi Y.-J."/>
            <person name="Martin J."/>
            <person name="Mitreva M."/>
        </authorList>
    </citation>
    <scope>NUCLEOTIDE SEQUENCE [LARGE SCALE GENOMIC DNA]</scope>
</reference>
<dbReference type="PANTHER" id="PTHR47965">
    <property type="entry name" value="ASPARTYL PROTEASE-RELATED"/>
    <property type="match status" value="1"/>
</dbReference>
<evidence type="ECO:0000256" key="2">
    <source>
        <dbReference type="ARBA" id="ARBA00022670"/>
    </source>
</evidence>
<keyword evidence="6" id="KW-0865">Zymogen</keyword>
<dbReference type="InterPro" id="IPR001461">
    <property type="entry name" value="Aspartic_peptidase_A1"/>
</dbReference>
<dbReference type="GO" id="GO:0004190">
    <property type="term" value="F:aspartic-type endopeptidase activity"/>
    <property type="evidence" value="ECO:0007669"/>
    <property type="project" value="UniProtKB-KW"/>
</dbReference>
<feature type="domain" description="Peptidase A1" evidence="8">
    <location>
        <begin position="63"/>
        <end position="489"/>
    </location>
</feature>
<evidence type="ECO:0000313" key="10">
    <source>
        <dbReference type="Proteomes" id="UP000230066"/>
    </source>
</evidence>
<gene>
    <name evidence="9" type="ORF">D915_003199</name>
</gene>